<evidence type="ECO:0000313" key="1">
    <source>
        <dbReference type="EMBL" id="RRT45075.1"/>
    </source>
</evidence>
<comment type="caution">
    <text evidence="1">The sequence shown here is derived from an EMBL/GenBank/DDBJ whole genome shotgun (WGS) entry which is preliminary data.</text>
</comment>
<organism evidence="1 2">
    <name type="scientific">Ensete ventricosum</name>
    <name type="common">Abyssinian banana</name>
    <name type="synonym">Musa ensete</name>
    <dbReference type="NCBI Taxonomy" id="4639"/>
    <lineage>
        <taxon>Eukaryota</taxon>
        <taxon>Viridiplantae</taxon>
        <taxon>Streptophyta</taxon>
        <taxon>Embryophyta</taxon>
        <taxon>Tracheophyta</taxon>
        <taxon>Spermatophyta</taxon>
        <taxon>Magnoliopsida</taxon>
        <taxon>Liliopsida</taxon>
        <taxon>Zingiberales</taxon>
        <taxon>Musaceae</taxon>
        <taxon>Ensete</taxon>
    </lineage>
</organism>
<reference evidence="1 2" key="1">
    <citation type="journal article" date="2014" name="Agronomy (Basel)">
        <title>A Draft Genome Sequence for Ensete ventricosum, the Drought-Tolerant Tree Against Hunger.</title>
        <authorList>
            <person name="Harrison J."/>
            <person name="Moore K.A."/>
            <person name="Paszkiewicz K."/>
            <person name="Jones T."/>
            <person name="Grant M."/>
            <person name="Ambacheew D."/>
            <person name="Muzemil S."/>
            <person name="Studholme D.J."/>
        </authorList>
    </citation>
    <scope>NUCLEOTIDE SEQUENCE [LARGE SCALE GENOMIC DNA]</scope>
</reference>
<dbReference type="AlphaFoldDB" id="A0A426XZY3"/>
<dbReference type="InterPro" id="IPR036983">
    <property type="entry name" value="AIM24_sf"/>
</dbReference>
<dbReference type="SUPFAM" id="SSF51219">
    <property type="entry name" value="TRAP-like"/>
    <property type="match status" value="1"/>
</dbReference>
<gene>
    <name evidence="1" type="ORF">B296_00055360</name>
</gene>
<protein>
    <submittedName>
        <fullName evidence="1">Uncharacterized protein</fullName>
    </submittedName>
</protein>
<dbReference type="PANTHER" id="PTHR43657">
    <property type="entry name" value="TRYPTOPHAN RNA-BINDING ATTENUATOR PROTEIN-LIKE PROTEIN"/>
    <property type="match status" value="1"/>
</dbReference>
<dbReference type="Proteomes" id="UP000287651">
    <property type="component" value="Unassembled WGS sequence"/>
</dbReference>
<dbReference type="EMBL" id="AMZH03016064">
    <property type="protein sequence ID" value="RRT45075.1"/>
    <property type="molecule type" value="Genomic_DNA"/>
</dbReference>
<proteinExistence type="predicted"/>
<dbReference type="InterPro" id="IPR002838">
    <property type="entry name" value="AIM24"/>
</dbReference>
<dbReference type="PANTHER" id="PTHR43657:SF1">
    <property type="entry name" value="ALTERED INHERITANCE OF MITOCHONDRIA PROTEIN 24, MITOCHONDRIAL"/>
    <property type="match status" value="1"/>
</dbReference>
<dbReference type="Pfam" id="PF01987">
    <property type="entry name" value="AIM24"/>
    <property type="match status" value="1"/>
</dbReference>
<dbReference type="InterPro" id="IPR016031">
    <property type="entry name" value="Trp_RNA-bd_attenuator-like_dom"/>
</dbReference>
<name>A0A426XZY3_ENSVE</name>
<sequence>MLLSVAEFPSSSDSFSDTGWRVSDCSGTSRSRFYGVWLSIDLANFGGEILCQPDAFLCSVNDVRVSSRVDQRPRNLEVGAEVGIDPQTEARRPGAGISSWVWICDFFGLFGFSLLLVVQKILAPGEVFIVDAACVIAMTSSINFQLKYSNPTKRVVFGVSSCTFLLVELDHTFRHSRFRISAE</sequence>
<evidence type="ECO:0000313" key="2">
    <source>
        <dbReference type="Proteomes" id="UP000287651"/>
    </source>
</evidence>
<accession>A0A426XZY3</accession>
<dbReference type="Gene3D" id="3.60.160.10">
    <property type="entry name" value="Mitochondrial biogenesis AIM24"/>
    <property type="match status" value="1"/>
</dbReference>